<feature type="transmembrane region" description="Helical" evidence="15">
    <location>
        <begin position="2884"/>
        <end position="2910"/>
    </location>
</feature>
<feature type="disulfide bond" evidence="12">
    <location>
        <begin position="2587"/>
        <end position="2597"/>
    </location>
</feature>
<dbReference type="GO" id="GO:0005509">
    <property type="term" value="F:calcium ion binding"/>
    <property type="evidence" value="ECO:0007669"/>
    <property type="project" value="InterPro"/>
</dbReference>
<dbReference type="InterPro" id="IPR000742">
    <property type="entry name" value="EGF"/>
</dbReference>
<feature type="domain" description="EGF-like" evidence="16">
    <location>
        <begin position="2799"/>
        <end position="2835"/>
    </location>
</feature>
<dbReference type="Pfam" id="PF07645">
    <property type="entry name" value="EGF_CA"/>
    <property type="match status" value="1"/>
</dbReference>
<dbReference type="PANTHER" id="PTHR46513:SF13">
    <property type="entry name" value="EGF-LIKE DOMAIN-CONTAINING PROTEIN"/>
    <property type="match status" value="1"/>
</dbReference>
<dbReference type="CDD" id="cd00112">
    <property type="entry name" value="LDLa"/>
    <property type="match status" value="3"/>
</dbReference>
<dbReference type="Gene3D" id="2.120.10.30">
    <property type="entry name" value="TolB, C-terminal domain"/>
    <property type="match status" value="7"/>
</dbReference>
<dbReference type="SMART" id="SM00179">
    <property type="entry name" value="EGF_CA"/>
    <property type="match status" value="4"/>
</dbReference>
<dbReference type="CDD" id="cd00054">
    <property type="entry name" value="EGF_CA"/>
    <property type="match status" value="3"/>
</dbReference>
<feature type="disulfide bond" evidence="12">
    <location>
        <begin position="2803"/>
        <end position="2813"/>
    </location>
</feature>
<feature type="domain" description="EGF-like" evidence="16">
    <location>
        <begin position="62"/>
        <end position="101"/>
    </location>
</feature>
<dbReference type="GO" id="GO:0005886">
    <property type="term" value="C:plasma membrane"/>
    <property type="evidence" value="ECO:0007669"/>
    <property type="project" value="TreeGrafter"/>
</dbReference>
<dbReference type="GO" id="GO:0060070">
    <property type="term" value="P:canonical Wnt signaling pathway"/>
    <property type="evidence" value="ECO:0007669"/>
    <property type="project" value="TreeGrafter"/>
</dbReference>
<proteinExistence type="predicted"/>
<feature type="repeat" description="LDL-receptor class B" evidence="13">
    <location>
        <begin position="1645"/>
        <end position="1686"/>
    </location>
</feature>
<dbReference type="Pfam" id="PF00058">
    <property type="entry name" value="Ldl_recept_b"/>
    <property type="match status" value="3"/>
</dbReference>
<evidence type="ECO:0000256" key="12">
    <source>
        <dbReference type="PROSITE-ProRule" id="PRU00076"/>
    </source>
</evidence>
<keyword evidence="9 12" id="KW-1015">Disulfide bond</keyword>
<organism evidence="17">
    <name type="scientific">Culicoides sonorensis</name>
    <name type="common">Biting midge</name>
    <dbReference type="NCBI Taxonomy" id="179676"/>
    <lineage>
        <taxon>Eukaryota</taxon>
        <taxon>Metazoa</taxon>
        <taxon>Ecdysozoa</taxon>
        <taxon>Arthropoda</taxon>
        <taxon>Hexapoda</taxon>
        <taxon>Insecta</taxon>
        <taxon>Pterygota</taxon>
        <taxon>Neoptera</taxon>
        <taxon>Endopterygota</taxon>
        <taxon>Diptera</taxon>
        <taxon>Nematocera</taxon>
        <taxon>Chironomoidea</taxon>
        <taxon>Ceratopogonidae</taxon>
        <taxon>Ceratopogoninae</taxon>
        <taxon>Culicoides</taxon>
        <taxon>Monoculicoides</taxon>
    </lineage>
</organism>
<evidence type="ECO:0000256" key="15">
    <source>
        <dbReference type="SAM" id="Phobius"/>
    </source>
</evidence>
<dbReference type="InterPro" id="IPR001881">
    <property type="entry name" value="EGF-like_Ca-bd_dom"/>
</dbReference>
<feature type="domain" description="EGF-like" evidence="16">
    <location>
        <begin position="2583"/>
        <end position="2623"/>
    </location>
</feature>
<feature type="disulfide bond" evidence="12">
    <location>
        <begin position="2686"/>
        <end position="2695"/>
    </location>
</feature>
<dbReference type="PROSITE" id="PS01209">
    <property type="entry name" value="LDLRA_1"/>
    <property type="match status" value="1"/>
</dbReference>
<keyword evidence="10" id="KW-0675">Receptor</keyword>
<dbReference type="PRINTS" id="PR00261">
    <property type="entry name" value="LDLRECEPTOR"/>
</dbReference>
<feature type="domain" description="EGF-like" evidence="16">
    <location>
        <begin position="2625"/>
        <end position="2661"/>
    </location>
</feature>
<keyword evidence="8 15" id="KW-0472">Membrane</keyword>
<dbReference type="SUPFAM" id="SSF63825">
    <property type="entry name" value="YWTD domain"/>
    <property type="match status" value="7"/>
</dbReference>
<dbReference type="PROSITE" id="PS01186">
    <property type="entry name" value="EGF_2"/>
    <property type="match status" value="3"/>
</dbReference>
<evidence type="ECO:0000256" key="9">
    <source>
        <dbReference type="ARBA" id="ARBA00023157"/>
    </source>
</evidence>
<feature type="repeat" description="LDL-receptor class B" evidence="13">
    <location>
        <begin position="1727"/>
        <end position="1769"/>
    </location>
</feature>
<dbReference type="SUPFAM" id="SSF57196">
    <property type="entry name" value="EGF/Laminin"/>
    <property type="match status" value="5"/>
</dbReference>
<dbReference type="InterPro" id="IPR023415">
    <property type="entry name" value="LDLR_class-A_CS"/>
</dbReference>
<dbReference type="Pfam" id="PF14670">
    <property type="entry name" value="FXa_inhibition"/>
    <property type="match status" value="1"/>
</dbReference>
<dbReference type="Pfam" id="PF00057">
    <property type="entry name" value="Ldl_recept_a"/>
    <property type="match status" value="2"/>
</dbReference>
<dbReference type="SMART" id="SM00181">
    <property type="entry name" value="EGF"/>
    <property type="match status" value="18"/>
</dbReference>
<feature type="disulfide bond" evidence="12">
    <location>
        <begin position="2651"/>
        <end position="2660"/>
    </location>
</feature>
<keyword evidence="3" id="KW-0254">Endocytosis</keyword>
<keyword evidence="4 15" id="KW-0812">Transmembrane</keyword>
<dbReference type="InterPro" id="IPR050778">
    <property type="entry name" value="Cueball_EGF_LRP_Nidogen"/>
</dbReference>
<keyword evidence="2 12" id="KW-0245">EGF-like domain</keyword>
<dbReference type="Gene3D" id="2.10.25.10">
    <property type="entry name" value="Laminin"/>
    <property type="match status" value="7"/>
</dbReference>
<keyword evidence="7 15" id="KW-1133">Transmembrane helix</keyword>
<dbReference type="PROSITE" id="PS50026">
    <property type="entry name" value="EGF_3"/>
    <property type="match status" value="6"/>
</dbReference>
<dbReference type="InterPro" id="IPR009030">
    <property type="entry name" value="Growth_fac_rcpt_cys_sf"/>
</dbReference>
<dbReference type="InterPro" id="IPR018097">
    <property type="entry name" value="EGF_Ca-bd_CS"/>
</dbReference>
<name>A0A336MF06_CULSO</name>
<dbReference type="SUPFAM" id="SSF57184">
    <property type="entry name" value="Growth factor receptor domain"/>
    <property type="match status" value="2"/>
</dbReference>
<feature type="region of interest" description="Disordered" evidence="14">
    <location>
        <begin position="2971"/>
        <end position="3000"/>
    </location>
</feature>
<dbReference type="GO" id="GO:0006897">
    <property type="term" value="P:endocytosis"/>
    <property type="evidence" value="ECO:0007669"/>
    <property type="project" value="UniProtKB-KW"/>
</dbReference>
<dbReference type="GO" id="GO:0017147">
    <property type="term" value="F:Wnt-protein binding"/>
    <property type="evidence" value="ECO:0007669"/>
    <property type="project" value="TreeGrafter"/>
</dbReference>
<feature type="repeat" description="LDL-receptor class B" evidence="13">
    <location>
        <begin position="1006"/>
        <end position="1048"/>
    </location>
</feature>
<dbReference type="SMART" id="SM00192">
    <property type="entry name" value="LDLa"/>
    <property type="match status" value="4"/>
</dbReference>
<keyword evidence="5" id="KW-0732">Signal</keyword>
<dbReference type="PANTHER" id="PTHR46513">
    <property type="entry name" value="VITELLOGENIN RECEPTOR-LIKE PROTEIN-RELATED-RELATED"/>
    <property type="match status" value="1"/>
</dbReference>
<feature type="disulfide bond" evidence="12">
    <location>
        <begin position="2784"/>
        <end position="2793"/>
    </location>
</feature>
<feature type="disulfide bond" evidence="12">
    <location>
        <begin position="2629"/>
        <end position="2639"/>
    </location>
</feature>
<feature type="repeat" description="LDL-receptor class B" evidence="13">
    <location>
        <begin position="1097"/>
        <end position="1141"/>
    </location>
</feature>
<dbReference type="PROSITE" id="PS00010">
    <property type="entry name" value="ASX_HYDROXYL"/>
    <property type="match status" value="1"/>
</dbReference>
<dbReference type="PROSITE" id="PS50068">
    <property type="entry name" value="LDLRA_2"/>
    <property type="match status" value="3"/>
</dbReference>
<dbReference type="InterPro" id="IPR000152">
    <property type="entry name" value="EGF-type_Asp/Asn_hydroxyl_site"/>
</dbReference>
<dbReference type="InterPro" id="IPR049883">
    <property type="entry name" value="NOTCH1_EGF-like"/>
</dbReference>
<dbReference type="InterPro" id="IPR036055">
    <property type="entry name" value="LDL_receptor-like_sf"/>
</dbReference>
<evidence type="ECO:0000256" key="6">
    <source>
        <dbReference type="ARBA" id="ARBA00022737"/>
    </source>
</evidence>
<dbReference type="FunFam" id="4.10.400.10:FF:000002">
    <property type="entry name" value="Low-density lipoprotein receptor-related protein 1"/>
    <property type="match status" value="1"/>
</dbReference>
<evidence type="ECO:0000256" key="5">
    <source>
        <dbReference type="ARBA" id="ARBA00022729"/>
    </source>
</evidence>
<dbReference type="Gene3D" id="4.10.400.10">
    <property type="entry name" value="Low-density Lipoprotein Receptor"/>
    <property type="match status" value="3"/>
</dbReference>
<keyword evidence="6" id="KW-0677">Repeat</keyword>
<evidence type="ECO:0000256" key="7">
    <source>
        <dbReference type="ARBA" id="ARBA00022989"/>
    </source>
</evidence>
<dbReference type="InterPro" id="IPR002172">
    <property type="entry name" value="LDrepeatLR_classA_rpt"/>
</dbReference>
<feature type="disulfide bond" evidence="12">
    <location>
        <begin position="2613"/>
        <end position="2622"/>
    </location>
</feature>
<dbReference type="SMART" id="SM00135">
    <property type="entry name" value="LY"/>
    <property type="match status" value="24"/>
</dbReference>
<evidence type="ECO:0000256" key="4">
    <source>
        <dbReference type="ARBA" id="ARBA00022692"/>
    </source>
</evidence>
<keyword evidence="11" id="KW-0325">Glycoprotein</keyword>
<feature type="domain" description="EGF-like" evidence="16">
    <location>
        <begin position="2758"/>
        <end position="2794"/>
    </location>
</feature>
<dbReference type="FunFam" id="2.10.25.10:FF:000699">
    <property type="entry name" value="Uncharacterized protein, isoform C"/>
    <property type="match status" value="1"/>
</dbReference>
<evidence type="ECO:0000256" key="11">
    <source>
        <dbReference type="ARBA" id="ARBA00023180"/>
    </source>
</evidence>
<evidence type="ECO:0000256" key="1">
    <source>
        <dbReference type="ARBA" id="ARBA00004167"/>
    </source>
</evidence>
<feature type="compositionally biased region" description="Low complexity" evidence="14">
    <location>
        <begin position="2988"/>
        <end position="3000"/>
    </location>
</feature>
<comment type="subcellular location">
    <subcellularLocation>
        <location evidence="1">Membrane</location>
        <topology evidence="1">Single-pass membrane protein</topology>
    </subcellularLocation>
</comment>
<dbReference type="OMA" id="NPASEHR"/>
<evidence type="ECO:0000256" key="10">
    <source>
        <dbReference type="ARBA" id="ARBA00023170"/>
    </source>
</evidence>
<sequence>MEIEKFCDGVWDDCGNDEVSCSSNNKTACSSINCSYNCKITPNGPKCYCPKGQEPNGTKCVDVDECRSQTFNTCDQKCDNTWGSFKCSCVEGYRLDGDRCRAIDVPPGSKPVLQFLTQTDVRRVYITNDINSSNKKNSSNNNSNSSNVKIASSETVMMVNYAIALEMWHKNESICIITADANETVEFNCHDFLKPENKRRMPSPNLFSLDSVSRLCLDWISGNWYFYDFEREIIFVCTSEMQHCTIILEHNLEKPRGMALDPTKGYIFYAVWGKSPATIERANLDGTNIKQIVNEKIVYPHAVSVDLAMSHIYYIDSYLDNVERVNYDGSNRWSMKKKSQLLGIAQSLHSITVFEDTIYLASWNNQSIIAVNKKTSDARIVHRDVTRPFSLHVYHRQRQPDVKHPCQDANRGGCQHLCVPLYEKGVPVARCLCSPGFKLEKKSGKCLRNDEPVFLLYAKESSMMIKGISIAEEHYTKNAIPETIIPITNLTWPVSFDYNVKDKLIYFGNTVEILRKSRTFARTFNIESQTLDGDDRKVLVEGLKTISGLAYDWLGNNLFYTNSDANTVSVIKLANTDIRKTLIRNTYHPMAITLDPKRGKMYWSTWASLQQSTGLIESAYLDGRNRAVFVNASIRHLHWPTSLSIDFEEEMLYWCDPVTPGIERIKLDGTGRQLLYEGAQNQFYPMSAVYHDKFIYWTDNVKGGIMKLSIEDALRDPSAETYVTLIDEKPLVYDMKIYNNKLKLEASTCDTEKCQGICLQTPEGQKCVCGDGFNEELNGDRILCHKIENYTDVQKCPSNIFIDTFKCKSSETCIDMEFVCDGVPHCADESDESADADGPCSGTCDLKFNFKCDGNRCIKKEMLCDDGKKCSLEHACDNWGTCSQMCLPNGKRYKCGCSEGYTLQFDGFSCKSNNKDSPYVIFSNRQEIRGVDLKTLAVKNFYTSLRNTIALDYLYTNSSIYVVWTDVIDDKIYKGTLISDSISNVEAVVQSGLSTAEGLAVDWIGYNLYWVDSNLDQIEVAKFNGSFRRTLIAGDMESPRAISLDPRDGLLFWTDWDEGNPRVERCSMAGEFRTIIMEVDRVNGAWPNGLTLDYTTRRVYWIDARSDSIHSTNYDGKDHHLIISDQETLSHPFGISLYENHVYWTDWRTMSVIRANKWNGSDIAVIQRTQTQPFGIQILHSSRQPVDGPNPCGKNNGQCSHLCLLSINKTYKCECPHVMRLSDDTKTCIPNEQILLFSMASEIRGVDLYRPNHNTIPTISHPTQVVSTFLIDYIVSEEKIYWVDNSLNELKSSGLASGPIATILDTSIEHITAFCVDWISKLIFIAVNKPDSRIYAYNTNGEYLTEIYRSNMIVRSMTVDPVVGHLYYSVSDDTSETNEIYYCDLDGSNHFPLVNRSSESSLGGSYLSLQFIRPSERLYFLNHKGIWFVDIRDGKPQMIYSSRYHQEIAAITVYESHIYFVDNLDNSIQRCTITDCKSATVIRNSTNQLTDIKMYYPASQKGSNKCEKERGGCQHLCFPKLDSHVCKCAIGFEPADEKSITCKGVEEFLIYSMGHELRGIGLDSSMENSDEAKSVLGPLQQISLATNIDYHYDTDHIYWADSDKGTVTRIKRDGTGREVIVNQYEAMDSSSGDWLGGIAIDWIAGNLYWTDQKRNLIEVMRLDEKIRYVVVSNIDQPRVITVDPIAGLLFYAGHGKIGRTSLDGTELLIIANQSSTVNSITLDPLNQHVYWCEMSSDIIMRMDYDGNNKQTILNTTIDNPVALDLIDGNLYWADTTHDSAIIKMAPLDNISDSITITTVKSSIKDLKIFSKKKQGARGTGSNLCAVNNGGCQELCLYNGTSAVCVCSHGRIAPDGKSCEDYTTFLIFSRVNSIESVHVTDFKNMNGPIAKIQNATFLKNTIALAYDYRRSVLYYSDIHWGTINSVYFNGSGHTQIVNKQVTVEGLAFDPVSTTLFWTSNNDASIRSLDIRILENNITLNTEKVKQIISLKSQDKLRGIAVESCLAMVYWTNWNSHAPAIQRAYISGYGTEMQDSAQNCTANPCQVLNGGCEDVCTADRDGKIKCHCTQGTLADDGKRCRPKILTHCAIGQFECSNGGCDDCLDATPGQLSSDEQNCTKHCKTNQFKCENTSVCIPSGWQCDGNPDCEDGSDEGPQCASRECNTSQFLCKSTGRCIPYTWVCDGEICVEKKGTHFNCKCVSGYGKGHGKNDTCTALDSEQKLLFAGENGLQYMSPNRNHEGSYHVKLFNSMSVKIKTFDYLIKSSGETIVIWIDYTTKRIQKVTLKSMIWKTEESKRSKRANIEQDILTIVEDLENPISLAIDYLSEKLYVMDASSEAIIVMDLDGKKRTTIVYTGRYPTEIILDLENRNLIWSTKLKAIMFASMDGSNKKALVSHDIEWASGLTIDYPTGRLFWVDQRKSTIESSALNGSDIHYVQQLDDLAKPQKIDVFEDYLYVTLQNQSIIKLNKYGNGPIEHVLDSNHRAYSLAMVHQLKQYLEASNPCTTNTCDSSAICLLSSANGSRRTCTCPDTLHKTVRDGKVVCEEKSSIPDSCNLKCVQGTCRFVDGRPKCFCHPKYDGELCDHFICSGHCQNQGKCYILFKSNNQTELKCICMPGFSGAQCEIPVDLCKSVCHNGGTCIYSSHGIEKCICPSGFTGEKCEDCADLQCFNEGVCRKNENDASVCSCPDGYYGKQCRSNHCDNFCINGECKWNGIEAKCDCRRFFWGKRCETHCSKYCENGQCETKYLPFQEHCQDYMTNTGCGNYECRNGGTCVDIKGTPYCNCTREYNGEFCETFVGYGHACINYCQNDGICRLDNARRAKCTCIGQWEGEKCDKPPKCAGECGRCEKETINECLCDNGTIANCINAPDDGLQVSFNDNGTTYVLTFITVVLGILLIIVSLFFVAIFILRKRRMGQPFSHARLTENVEITNPMYCGDADEPPAFIHDNNDKGHFANPVYESMYAGSNNEMTTLGNGANTAPDEKKGLLQQDDINQQDLL</sequence>
<feature type="repeat" description="LDL-receptor class B" evidence="13">
    <location>
        <begin position="265"/>
        <end position="309"/>
    </location>
</feature>
<dbReference type="EMBL" id="UFQT01000917">
    <property type="protein sequence ID" value="SSX27981.1"/>
    <property type="molecule type" value="Genomic_DNA"/>
</dbReference>
<accession>A0A336MF06</accession>
<dbReference type="FunFam" id="2.120.10.30:FF:000241">
    <property type="entry name" value="Low-density lipoprotein receptor-related protein 6"/>
    <property type="match status" value="5"/>
</dbReference>
<evidence type="ECO:0000313" key="17">
    <source>
        <dbReference type="EMBL" id="SSX27981.1"/>
    </source>
</evidence>
<dbReference type="PROSITE" id="PS01187">
    <property type="entry name" value="EGF_CA"/>
    <property type="match status" value="1"/>
</dbReference>
<gene>
    <name evidence="17" type="primary">CSON015005</name>
</gene>
<evidence type="ECO:0000256" key="2">
    <source>
        <dbReference type="ARBA" id="ARBA00022536"/>
    </source>
</evidence>
<dbReference type="SUPFAM" id="SSF57424">
    <property type="entry name" value="LDL receptor-like module"/>
    <property type="match status" value="2"/>
</dbReference>
<dbReference type="PROSITE" id="PS51120">
    <property type="entry name" value="LDLRB"/>
    <property type="match status" value="5"/>
</dbReference>
<dbReference type="VEuPathDB" id="VectorBase:CSON015005"/>
<evidence type="ECO:0000259" key="16">
    <source>
        <dbReference type="PROSITE" id="PS50026"/>
    </source>
</evidence>
<evidence type="ECO:0000256" key="3">
    <source>
        <dbReference type="ARBA" id="ARBA00022583"/>
    </source>
</evidence>
<evidence type="ECO:0000256" key="13">
    <source>
        <dbReference type="PROSITE-ProRule" id="PRU00461"/>
    </source>
</evidence>
<comment type="caution">
    <text evidence="12">Lacks conserved residue(s) required for the propagation of feature annotation.</text>
</comment>
<feature type="disulfide bond" evidence="12">
    <location>
        <begin position="2825"/>
        <end position="2834"/>
    </location>
</feature>
<feature type="domain" description="EGF-like" evidence="16">
    <location>
        <begin position="2662"/>
        <end position="2696"/>
    </location>
</feature>
<dbReference type="PROSITE" id="PS00022">
    <property type="entry name" value="EGF_1"/>
    <property type="match status" value="6"/>
</dbReference>
<reference evidence="17" key="1">
    <citation type="submission" date="2018-07" db="EMBL/GenBank/DDBJ databases">
        <authorList>
            <person name="Quirk P.G."/>
            <person name="Krulwich T.A."/>
        </authorList>
    </citation>
    <scope>NUCLEOTIDE SEQUENCE</scope>
</reference>
<evidence type="ECO:0000256" key="14">
    <source>
        <dbReference type="SAM" id="MobiDB-lite"/>
    </source>
</evidence>
<protein>
    <submittedName>
        <fullName evidence="17">CSON015005 protein</fullName>
    </submittedName>
</protein>
<evidence type="ECO:0000256" key="8">
    <source>
        <dbReference type="ARBA" id="ARBA00023136"/>
    </source>
</evidence>
<dbReference type="GO" id="GO:0042813">
    <property type="term" value="F:Wnt receptor activity"/>
    <property type="evidence" value="ECO:0007669"/>
    <property type="project" value="TreeGrafter"/>
</dbReference>
<dbReference type="InterPro" id="IPR000033">
    <property type="entry name" value="LDLR_classB_rpt"/>
</dbReference>
<dbReference type="InterPro" id="IPR011042">
    <property type="entry name" value="6-blade_b-propeller_TolB-like"/>
</dbReference>